<proteinExistence type="predicted"/>
<dbReference type="Proteomes" id="UP001497472">
    <property type="component" value="Unassembled WGS sequence"/>
</dbReference>
<organism evidence="3 4">
    <name type="scientific">Leptosia nina</name>
    <dbReference type="NCBI Taxonomy" id="320188"/>
    <lineage>
        <taxon>Eukaryota</taxon>
        <taxon>Metazoa</taxon>
        <taxon>Ecdysozoa</taxon>
        <taxon>Arthropoda</taxon>
        <taxon>Hexapoda</taxon>
        <taxon>Insecta</taxon>
        <taxon>Pterygota</taxon>
        <taxon>Neoptera</taxon>
        <taxon>Endopterygota</taxon>
        <taxon>Lepidoptera</taxon>
        <taxon>Glossata</taxon>
        <taxon>Ditrysia</taxon>
        <taxon>Papilionoidea</taxon>
        <taxon>Pieridae</taxon>
        <taxon>Pierinae</taxon>
        <taxon>Leptosia</taxon>
    </lineage>
</organism>
<dbReference type="InterPro" id="IPR043504">
    <property type="entry name" value="Peptidase_S1_PA_chymotrypsin"/>
</dbReference>
<dbReference type="PRINTS" id="PR00722">
    <property type="entry name" value="CHYMOTRYPSIN"/>
</dbReference>
<dbReference type="PROSITE" id="PS00134">
    <property type="entry name" value="TRYPSIN_HIS"/>
    <property type="match status" value="1"/>
</dbReference>
<evidence type="ECO:0000313" key="4">
    <source>
        <dbReference type="Proteomes" id="UP001497472"/>
    </source>
</evidence>
<dbReference type="CDD" id="cd00190">
    <property type="entry name" value="Tryp_SPc"/>
    <property type="match status" value="1"/>
</dbReference>
<dbReference type="InterPro" id="IPR009003">
    <property type="entry name" value="Peptidase_S1_PA"/>
</dbReference>
<protein>
    <recommendedName>
        <fullName evidence="2">Peptidase S1 domain-containing protein</fullName>
    </recommendedName>
</protein>
<keyword evidence="4" id="KW-1185">Reference proteome</keyword>
<dbReference type="SUPFAM" id="SSF50494">
    <property type="entry name" value="Trypsin-like serine proteases"/>
    <property type="match status" value="1"/>
</dbReference>
<dbReference type="InterPro" id="IPR001314">
    <property type="entry name" value="Peptidase_S1A"/>
</dbReference>
<accession>A0AAV1JLK5</accession>
<feature type="chain" id="PRO_5043863959" description="Peptidase S1 domain-containing protein" evidence="1">
    <location>
        <begin position="17"/>
        <end position="278"/>
    </location>
</feature>
<dbReference type="AlphaFoldDB" id="A0AAV1JLK5"/>
<reference evidence="3 4" key="1">
    <citation type="submission" date="2023-11" db="EMBL/GenBank/DDBJ databases">
        <authorList>
            <person name="Okamura Y."/>
        </authorList>
    </citation>
    <scope>NUCLEOTIDE SEQUENCE [LARGE SCALE GENOMIC DNA]</scope>
</reference>
<dbReference type="InterPro" id="IPR051333">
    <property type="entry name" value="CLIP_Serine_Protease"/>
</dbReference>
<dbReference type="InterPro" id="IPR018114">
    <property type="entry name" value="TRYPSIN_HIS"/>
</dbReference>
<comment type="caution">
    <text evidence="3">The sequence shown here is derived from an EMBL/GenBank/DDBJ whole genome shotgun (WGS) entry which is preliminary data.</text>
</comment>
<dbReference type="PROSITE" id="PS50240">
    <property type="entry name" value="TRYPSIN_DOM"/>
    <property type="match status" value="1"/>
</dbReference>
<dbReference type="GO" id="GO:0006508">
    <property type="term" value="P:proteolysis"/>
    <property type="evidence" value="ECO:0007669"/>
    <property type="project" value="InterPro"/>
</dbReference>
<dbReference type="Gene3D" id="2.40.10.10">
    <property type="entry name" value="Trypsin-like serine proteases"/>
    <property type="match status" value="1"/>
</dbReference>
<keyword evidence="1" id="KW-0732">Signal</keyword>
<dbReference type="InterPro" id="IPR001254">
    <property type="entry name" value="Trypsin_dom"/>
</dbReference>
<dbReference type="PANTHER" id="PTHR24260:SF134">
    <property type="entry name" value="AT07769P-RELATED"/>
    <property type="match status" value="1"/>
</dbReference>
<dbReference type="Pfam" id="PF00089">
    <property type="entry name" value="Trypsin"/>
    <property type="match status" value="1"/>
</dbReference>
<evidence type="ECO:0000256" key="1">
    <source>
        <dbReference type="SAM" id="SignalP"/>
    </source>
</evidence>
<sequence length="278" mass="29679">MKKSVILCALLSSVIAFPSNFNYHKRVGIPFATRLKQIELASDFDGSRIIGGDHAPLGAYPHMAGLVIPMPWGDSACGASLISHTRALTAAHCWEDGATVLTVVLGSTTLFYGGVRVNSSTVINHEGWNPRQGLEHDIAVIVMPWVGFNDIIQPINLHTGSNHLEGAWVTVAGYGITRRGASLEPNQSLKHFTTQIISNEECSAKLGPFVTDRMVCTRSGPNKDNPCNSDSGGPLSLGTGSRGVLIGVVSFGSINCEAGHPAAFAKVSYYIPWIRALL</sequence>
<dbReference type="GO" id="GO:0004252">
    <property type="term" value="F:serine-type endopeptidase activity"/>
    <property type="evidence" value="ECO:0007669"/>
    <property type="project" value="InterPro"/>
</dbReference>
<evidence type="ECO:0000313" key="3">
    <source>
        <dbReference type="EMBL" id="CAK1550368.1"/>
    </source>
</evidence>
<evidence type="ECO:0000259" key="2">
    <source>
        <dbReference type="PROSITE" id="PS50240"/>
    </source>
</evidence>
<name>A0AAV1JLK5_9NEOP</name>
<dbReference type="PANTHER" id="PTHR24260">
    <property type="match status" value="1"/>
</dbReference>
<feature type="domain" description="Peptidase S1" evidence="2">
    <location>
        <begin position="49"/>
        <end position="278"/>
    </location>
</feature>
<dbReference type="EMBL" id="CAVLEF010000081">
    <property type="protein sequence ID" value="CAK1550368.1"/>
    <property type="molecule type" value="Genomic_DNA"/>
</dbReference>
<gene>
    <name evidence="3" type="ORF">LNINA_LOCUS9598</name>
</gene>
<dbReference type="SMART" id="SM00020">
    <property type="entry name" value="Tryp_SPc"/>
    <property type="match status" value="1"/>
</dbReference>
<feature type="signal peptide" evidence="1">
    <location>
        <begin position="1"/>
        <end position="16"/>
    </location>
</feature>